<accession>A0A176TBW3</accession>
<organism evidence="1 2">
    <name type="scientific">Polaribacter atrinae</name>
    <dbReference type="NCBI Taxonomy" id="1333662"/>
    <lineage>
        <taxon>Bacteria</taxon>
        <taxon>Pseudomonadati</taxon>
        <taxon>Bacteroidota</taxon>
        <taxon>Flavobacteriia</taxon>
        <taxon>Flavobacteriales</taxon>
        <taxon>Flavobacteriaceae</taxon>
    </lineage>
</organism>
<name>A0A176TBW3_9FLAO</name>
<dbReference type="Gene3D" id="3.90.1150.30">
    <property type="match status" value="1"/>
</dbReference>
<keyword evidence="2" id="KW-1185">Reference proteome</keyword>
<reference evidence="1 2" key="1">
    <citation type="submission" date="2016-02" db="EMBL/GenBank/DDBJ databases">
        <title>Draft genome sequence of Polaribacter atrinae KACC17473.</title>
        <authorList>
            <person name="Shin S.-K."/>
            <person name="Yi H."/>
        </authorList>
    </citation>
    <scope>NUCLEOTIDE SEQUENCE [LARGE SCALE GENOMIC DNA]</scope>
    <source>
        <strain evidence="1 2">KACC 17473</strain>
    </source>
</reference>
<dbReference type="InterPro" id="IPR038056">
    <property type="entry name" value="YjbR-like_sf"/>
</dbReference>
<dbReference type="OrthoDB" id="9789813at2"/>
<comment type="caution">
    <text evidence="1">The sequence shown here is derived from an EMBL/GenBank/DDBJ whole genome shotgun (WGS) entry which is preliminary data.</text>
</comment>
<dbReference type="Proteomes" id="UP000076923">
    <property type="component" value="Unassembled WGS sequence"/>
</dbReference>
<gene>
    <name evidence="1" type="ORF">LPB303_08070</name>
</gene>
<dbReference type="STRING" id="1333662.LPB303_08070"/>
<dbReference type="SUPFAM" id="SSF142906">
    <property type="entry name" value="YjbR-like"/>
    <property type="match status" value="1"/>
</dbReference>
<sequence length="122" mass="14024">MHIEQLRDFCISKKGVTEHFPFDDVTLVFKVMDKMFLLTGLTSWEKGDPKVNLKCNPEKAIALREDFEGITAGYHMSKKHWNTVLLNSSDISDDLAKELINHSYDLVVQGLSKKLQKELEEL</sequence>
<dbReference type="PANTHER" id="PTHR35145:SF1">
    <property type="entry name" value="CYTOPLASMIC PROTEIN"/>
    <property type="match status" value="1"/>
</dbReference>
<dbReference type="RefSeq" id="WP_068449518.1">
    <property type="nucleotide sequence ID" value="NZ_CANKUV010000005.1"/>
</dbReference>
<proteinExistence type="predicted"/>
<dbReference type="InterPro" id="IPR007351">
    <property type="entry name" value="YjbR"/>
</dbReference>
<dbReference type="PANTHER" id="PTHR35145">
    <property type="entry name" value="CYTOPLASMIC PROTEIN-RELATED"/>
    <property type="match status" value="1"/>
</dbReference>
<dbReference type="AlphaFoldDB" id="A0A176TBW3"/>
<evidence type="ECO:0000313" key="2">
    <source>
        <dbReference type="Proteomes" id="UP000076923"/>
    </source>
</evidence>
<dbReference type="Pfam" id="PF04237">
    <property type="entry name" value="YjbR"/>
    <property type="match status" value="1"/>
</dbReference>
<dbReference type="InterPro" id="IPR058532">
    <property type="entry name" value="YjbR/MT2646/Rv2570-like"/>
</dbReference>
<dbReference type="EMBL" id="LVWE01000029">
    <property type="protein sequence ID" value="OAD45340.1"/>
    <property type="molecule type" value="Genomic_DNA"/>
</dbReference>
<protein>
    <submittedName>
        <fullName evidence="1">MmcQ-like protein</fullName>
    </submittedName>
</protein>
<evidence type="ECO:0000313" key="1">
    <source>
        <dbReference type="EMBL" id="OAD45340.1"/>
    </source>
</evidence>